<keyword evidence="5" id="KW-0221">Differentiation</keyword>
<keyword evidence="3" id="KW-0964">Secreted</keyword>
<dbReference type="GO" id="GO:0030154">
    <property type="term" value="P:cell differentiation"/>
    <property type="evidence" value="ECO:0007669"/>
    <property type="project" value="UniProtKB-KW"/>
</dbReference>
<dbReference type="InterPro" id="IPR044962">
    <property type="entry name" value="CLV3/ESR"/>
</dbReference>
<protein>
    <submittedName>
        <fullName evidence="8">Uncharacterized protein</fullName>
    </submittedName>
</protein>
<feature type="transmembrane region" description="Helical" evidence="7">
    <location>
        <begin position="39"/>
        <end position="57"/>
    </location>
</feature>
<evidence type="ECO:0000313" key="9">
    <source>
        <dbReference type="Proteomes" id="UP001141806"/>
    </source>
</evidence>
<keyword evidence="4" id="KW-0732">Signal</keyword>
<dbReference type="OrthoDB" id="1862509at2759"/>
<comment type="similarity">
    <text evidence="2">Belongs to the CLV3/ESR signal peptide family.</text>
</comment>
<evidence type="ECO:0000256" key="6">
    <source>
        <dbReference type="SAM" id="MobiDB-lite"/>
    </source>
</evidence>
<dbReference type="PANTHER" id="PTHR36349:SF2">
    <property type="entry name" value="PROTEIN CLAVATA 3"/>
    <property type="match status" value="1"/>
</dbReference>
<dbReference type="GO" id="GO:0005576">
    <property type="term" value="C:extracellular region"/>
    <property type="evidence" value="ECO:0007669"/>
    <property type="project" value="UniProtKB-SubCell"/>
</dbReference>
<reference evidence="8" key="1">
    <citation type="journal article" date="2023" name="Plant J.">
        <title>The genome of the king protea, Protea cynaroides.</title>
        <authorList>
            <person name="Chang J."/>
            <person name="Duong T.A."/>
            <person name="Schoeman C."/>
            <person name="Ma X."/>
            <person name="Roodt D."/>
            <person name="Barker N."/>
            <person name="Li Z."/>
            <person name="Van de Peer Y."/>
            <person name="Mizrachi E."/>
        </authorList>
    </citation>
    <scope>NUCLEOTIDE SEQUENCE</scope>
    <source>
        <tissue evidence="8">Young leaves</tissue>
    </source>
</reference>
<evidence type="ECO:0000256" key="7">
    <source>
        <dbReference type="SAM" id="Phobius"/>
    </source>
</evidence>
<keyword evidence="7" id="KW-0472">Membrane</keyword>
<proteinExistence type="inferred from homology"/>
<gene>
    <name evidence="8" type="ORF">NE237_005399</name>
</gene>
<evidence type="ECO:0000256" key="5">
    <source>
        <dbReference type="ARBA" id="ARBA00022782"/>
    </source>
</evidence>
<accession>A0A9Q0QUI2</accession>
<comment type="caution">
    <text evidence="8">The sequence shown here is derived from an EMBL/GenBank/DDBJ whole genome shotgun (WGS) entry which is preliminary data.</text>
</comment>
<dbReference type="GO" id="GO:0033612">
    <property type="term" value="F:receptor serine/threonine kinase binding"/>
    <property type="evidence" value="ECO:0007669"/>
    <property type="project" value="InterPro"/>
</dbReference>
<sequence length="124" mass="13273">MIKQVLNSSPGFLAFVSLSPSLSCSALSDFSAMAVRRMAVVYVILLLTLISVIYEASKCGNGCPCMLAEAAPAKNQVRKLLHGTKVFKGFGSLDSRYGKDMRQVPSGPDPLHHNGGSPRKPHTP</sequence>
<keyword evidence="9" id="KW-1185">Reference proteome</keyword>
<dbReference type="EMBL" id="JAMYWD010000005">
    <property type="protein sequence ID" value="KAJ4972300.1"/>
    <property type="molecule type" value="Genomic_DNA"/>
</dbReference>
<comment type="subcellular location">
    <subcellularLocation>
        <location evidence="1">Secreted</location>
    </subcellularLocation>
</comment>
<feature type="region of interest" description="Disordered" evidence="6">
    <location>
        <begin position="91"/>
        <end position="124"/>
    </location>
</feature>
<keyword evidence="7" id="KW-1133">Transmembrane helix</keyword>
<evidence type="ECO:0000256" key="1">
    <source>
        <dbReference type="ARBA" id="ARBA00004613"/>
    </source>
</evidence>
<dbReference type="Proteomes" id="UP001141806">
    <property type="component" value="Unassembled WGS sequence"/>
</dbReference>
<evidence type="ECO:0000256" key="4">
    <source>
        <dbReference type="ARBA" id="ARBA00022729"/>
    </source>
</evidence>
<name>A0A9Q0QUI2_9MAGN</name>
<evidence type="ECO:0000313" key="8">
    <source>
        <dbReference type="EMBL" id="KAJ4972300.1"/>
    </source>
</evidence>
<dbReference type="PANTHER" id="PTHR36349">
    <property type="entry name" value="PROTEIN CLAVATA 3"/>
    <property type="match status" value="1"/>
</dbReference>
<evidence type="ECO:0000256" key="2">
    <source>
        <dbReference type="ARBA" id="ARBA00005416"/>
    </source>
</evidence>
<keyword evidence="7" id="KW-0812">Transmembrane</keyword>
<organism evidence="8 9">
    <name type="scientific">Protea cynaroides</name>
    <dbReference type="NCBI Taxonomy" id="273540"/>
    <lineage>
        <taxon>Eukaryota</taxon>
        <taxon>Viridiplantae</taxon>
        <taxon>Streptophyta</taxon>
        <taxon>Embryophyta</taxon>
        <taxon>Tracheophyta</taxon>
        <taxon>Spermatophyta</taxon>
        <taxon>Magnoliopsida</taxon>
        <taxon>Proteales</taxon>
        <taxon>Proteaceae</taxon>
        <taxon>Protea</taxon>
    </lineage>
</organism>
<dbReference type="AlphaFoldDB" id="A0A9Q0QUI2"/>
<evidence type="ECO:0000256" key="3">
    <source>
        <dbReference type="ARBA" id="ARBA00022525"/>
    </source>
</evidence>